<dbReference type="PROSITE" id="PS50075">
    <property type="entry name" value="CARRIER"/>
    <property type="match status" value="1"/>
</dbReference>
<evidence type="ECO:0000313" key="5">
    <source>
        <dbReference type="Proteomes" id="UP000321248"/>
    </source>
</evidence>
<dbReference type="FunFam" id="3.40.50.980:FF:000001">
    <property type="entry name" value="Non-ribosomal peptide synthetase"/>
    <property type="match status" value="1"/>
</dbReference>
<dbReference type="OrthoDB" id="9757559at2"/>
<dbReference type="InterPro" id="IPR000873">
    <property type="entry name" value="AMP-dep_synth/lig_dom"/>
</dbReference>
<dbReference type="Pfam" id="PF00668">
    <property type="entry name" value="Condensation"/>
    <property type="match status" value="1"/>
</dbReference>
<proteinExistence type="predicted"/>
<dbReference type="GO" id="GO:0009239">
    <property type="term" value="P:enterobactin biosynthetic process"/>
    <property type="evidence" value="ECO:0007669"/>
    <property type="project" value="TreeGrafter"/>
</dbReference>
<dbReference type="Gene3D" id="3.40.50.980">
    <property type="match status" value="2"/>
</dbReference>
<evidence type="ECO:0000313" key="4">
    <source>
        <dbReference type="EMBL" id="TXK64466.1"/>
    </source>
</evidence>
<reference evidence="4 5" key="1">
    <citation type="submission" date="2019-08" db="EMBL/GenBank/DDBJ databases">
        <authorList>
            <person name="Karlyshev A.V."/>
        </authorList>
    </citation>
    <scope>NUCLEOTIDE SEQUENCE [LARGE SCALE GENOMIC DNA]</scope>
    <source>
        <strain evidence="4 5">Alg18-2.2</strain>
    </source>
</reference>
<dbReference type="Pfam" id="PF00501">
    <property type="entry name" value="AMP-binding"/>
    <property type="match status" value="1"/>
</dbReference>
<dbReference type="Pfam" id="PF13193">
    <property type="entry name" value="AMP-binding_C"/>
    <property type="match status" value="1"/>
</dbReference>
<evidence type="ECO:0000259" key="3">
    <source>
        <dbReference type="PROSITE" id="PS50075"/>
    </source>
</evidence>
<dbReference type="InterPro" id="IPR045851">
    <property type="entry name" value="AMP-bd_C_sf"/>
</dbReference>
<evidence type="ECO:0000256" key="2">
    <source>
        <dbReference type="ARBA" id="ARBA00022553"/>
    </source>
</evidence>
<keyword evidence="2" id="KW-0597">Phosphoprotein</keyword>
<dbReference type="InterPro" id="IPR023213">
    <property type="entry name" value="CAT-like_dom_sf"/>
</dbReference>
<organism evidence="4 5">
    <name type="scientific">Alkalisalibacterium limincola</name>
    <dbReference type="NCBI Taxonomy" id="2699169"/>
    <lineage>
        <taxon>Bacteria</taxon>
        <taxon>Pseudomonadati</taxon>
        <taxon>Pseudomonadota</taxon>
        <taxon>Gammaproteobacteria</taxon>
        <taxon>Lysobacterales</taxon>
        <taxon>Lysobacteraceae</taxon>
        <taxon>Alkalisalibacterium</taxon>
    </lineage>
</organism>
<dbReference type="InterPro" id="IPR036736">
    <property type="entry name" value="ACP-like_sf"/>
</dbReference>
<dbReference type="GO" id="GO:0031177">
    <property type="term" value="F:phosphopantetheine binding"/>
    <property type="evidence" value="ECO:0007669"/>
    <property type="project" value="TreeGrafter"/>
</dbReference>
<feature type="domain" description="Carrier" evidence="3">
    <location>
        <begin position="950"/>
        <end position="1034"/>
    </location>
</feature>
<dbReference type="SUPFAM" id="SSF47336">
    <property type="entry name" value="ACP-like"/>
    <property type="match status" value="1"/>
</dbReference>
<dbReference type="InterPro" id="IPR009081">
    <property type="entry name" value="PP-bd_ACP"/>
</dbReference>
<dbReference type="PROSITE" id="PS00455">
    <property type="entry name" value="AMP_BINDING"/>
    <property type="match status" value="1"/>
</dbReference>
<dbReference type="GO" id="GO:0047527">
    <property type="term" value="F:2,3-dihydroxybenzoate-serine ligase activity"/>
    <property type="evidence" value="ECO:0007669"/>
    <property type="project" value="TreeGrafter"/>
</dbReference>
<dbReference type="Gene3D" id="3.30.559.30">
    <property type="entry name" value="Nonribosomal peptide synthetase, condensation domain"/>
    <property type="match status" value="1"/>
</dbReference>
<dbReference type="Gene3D" id="2.30.38.10">
    <property type="entry name" value="Luciferase, Domain 3"/>
    <property type="match status" value="1"/>
</dbReference>
<dbReference type="Gene3D" id="1.10.1200.10">
    <property type="entry name" value="ACP-like"/>
    <property type="match status" value="1"/>
</dbReference>
<dbReference type="Pfam" id="PF00550">
    <property type="entry name" value="PP-binding"/>
    <property type="match status" value="1"/>
</dbReference>
<comment type="caution">
    <text evidence="4">The sequence shown here is derived from an EMBL/GenBank/DDBJ whole genome shotgun (WGS) entry which is preliminary data.</text>
</comment>
<dbReference type="Gene3D" id="3.30.300.30">
    <property type="match status" value="1"/>
</dbReference>
<dbReference type="GO" id="GO:0009366">
    <property type="term" value="C:enterobactin synthetase complex"/>
    <property type="evidence" value="ECO:0007669"/>
    <property type="project" value="TreeGrafter"/>
</dbReference>
<dbReference type="GO" id="GO:0005829">
    <property type="term" value="C:cytosol"/>
    <property type="evidence" value="ECO:0007669"/>
    <property type="project" value="TreeGrafter"/>
</dbReference>
<dbReference type="SUPFAM" id="SSF56801">
    <property type="entry name" value="Acetyl-CoA synthetase-like"/>
    <property type="match status" value="1"/>
</dbReference>
<dbReference type="InterPro" id="IPR010071">
    <property type="entry name" value="AA_adenyl_dom"/>
</dbReference>
<dbReference type="NCBIfam" id="TIGR01733">
    <property type="entry name" value="AA-adenyl-dom"/>
    <property type="match status" value="1"/>
</dbReference>
<dbReference type="InterPro" id="IPR020845">
    <property type="entry name" value="AMP-binding_CS"/>
</dbReference>
<evidence type="ECO:0000256" key="1">
    <source>
        <dbReference type="ARBA" id="ARBA00022450"/>
    </source>
</evidence>
<dbReference type="GO" id="GO:0043041">
    <property type="term" value="P:amino acid activation for nonribosomal peptide biosynthetic process"/>
    <property type="evidence" value="ECO:0007669"/>
    <property type="project" value="TreeGrafter"/>
</dbReference>
<dbReference type="PANTHER" id="PTHR45527:SF1">
    <property type="entry name" value="FATTY ACID SYNTHASE"/>
    <property type="match status" value="1"/>
</dbReference>
<dbReference type="EMBL" id="VRTS01000003">
    <property type="protein sequence ID" value="TXK64466.1"/>
    <property type="molecule type" value="Genomic_DNA"/>
</dbReference>
<dbReference type="Proteomes" id="UP000321248">
    <property type="component" value="Unassembled WGS sequence"/>
</dbReference>
<dbReference type="AlphaFoldDB" id="A0A5C8KTQ3"/>
<keyword evidence="5" id="KW-1185">Reference proteome</keyword>
<dbReference type="SUPFAM" id="SSF52777">
    <property type="entry name" value="CoA-dependent acyltransferases"/>
    <property type="match status" value="2"/>
</dbReference>
<accession>A0A5C8KTQ3</accession>
<dbReference type="Gene3D" id="3.30.559.10">
    <property type="entry name" value="Chloramphenicol acetyltransferase-like domain"/>
    <property type="match status" value="1"/>
</dbReference>
<name>A0A5C8KTQ3_9GAMM</name>
<dbReference type="FunFam" id="3.30.300.30:FF:000010">
    <property type="entry name" value="Enterobactin synthetase component F"/>
    <property type="match status" value="1"/>
</dbReference>
<gene>
    <name evidence="4" type="ORF">FU658_06135</name>
</gene>
<protein>
    <submittedName>
        <fullName evidence="4">Amino acid adenylation domain-containing protein</fullName>
    </submittedName>
</protein>
<sequence>MERWLAANFDDRGMLALNETLRLELTGDLDLAAFQDAAREIFDRHGAFRLAFDDEQPRQHLDGTARLQLERIDLDRRPDLLGALESLCDEYANTRFDMGQPPLARALLIRVRPGHHVFLLVVSHLIFDGWSSSVLVRELAQAYRARTQGLDSRLPEADSPVAFAVAERDRFDGPAGQADLAWWCDTLRDVPEAPRIGDVAPAGDRGFSCATLRHEFDTATLKGLRRRAVPGKATLFHLLLACLASELADRTGRPRVVVGVPYPGQAVAGRHHLVGDGALDLPVLLDLSQAEGFDETLGIARDAMIEALEHPNITQGTLARALGLKANGDRPPISGVFFNLNPRVPLTGFEPLVASVREATKPGLLSEAFFNFYELNDSLLLELHYSRDFFSEGHAQQVLDGLVERIAGLGTDDRAIEGRGRATTGERGAAAHCSGPALAYPRTIRVDEHVCATLRRSEAALVFHDTCWRGEDLDDAANRLARALRERGIGRGRRVGLCLERGPTMLVAVLAVLKSGAAYVPLDPAYPDARLQVIAEDAGFDLVLADAGAVLGWLGSVQRLDPTEAMAPEVDASPLPPDPERDASGEDPAYVIFTSGSTGRPKGVVVPHRAVVNFLTSMAVEPGLDAQDRLVAVTTLCFDISVLELMLPLATGATLILADSGQAADSEALIRLLDDSRATVMQATPSTWRMLLETGWTGREGFKALVGGEALPPTLARELLALGLEPWNMYGPTETTVWSSLWPVRDADAIRVGRPIANTTIHVLDAGLMPCRPGSVGEIFIGGDGLALGYLGREDLTRERFLDAPEQAGIAGPLYRTGDLGRWDASGQLEHLGRADFQLKVRGHRIEPGEIEHCIARHPDVGQTVVVAREVAPGDVRLVAYVTARAAHSPDPASVRQHLVDALPNYLVPQHVVVLPGLPLTPNGKIDRNALPCPLTVVAHAQASAAADTGAEDPRVEMLLELVREVLGDPGIQANDNFFESGGHSLLALSVAARVKARTGVRPNLLRLANSSLRIVAMELPSPGRAAEPEVRQGLGRRLLRMIGGDRTGQQR</sequence>
<dbReference type="InterPro" id="IPR001242">
    <property type="entry name" value="Condensation_dom"/>
</dbReference>
<dbReference type="InterPro" id="IPR025110">
    <property type="entry name" value="AMP-bd_C"/>
</dbReference>
<dbReference type="PANTHER" id="PTHR45527">
    <property type="entry name" value="NONRIBOSOMAL PEPTIDE SYNTHETASE"/>
    <property type="match status" value="1"/>
</dbReference>
<keyword evidence="1" id="KW-0596">Phosphopantetheine</keyword>